<reference evidence="2 3" key="1">
    <citation type="submission" date="2009-02" db="EMBL/GenBank/DDBJ databases">
        <authorList>
            <person name="Fulton L."/>
            <person name="Clifton S."/>
            <person name="Fulton B."/>
            <person name="Xu J."/>
            <person name="Minx P."/>
            <person name="Pepin K.H."/>
            <person name="Johnson M."/>
            <person name="Bhonagiri V."/>
            <person name="Nash W.E."/>
            <person name="Mardis E.R."/>
            <person name="Wilson R.K."/>
        </authorList>
    </citation>
    <scope>NUCLEOTIDE SEQUENCE [LARGE SCALE GENOMIC DNA]</scope>
    <source>
        <strain evidence="2 3">DSM 16841</strain>
    </source>
</reference>
<keyword evidence="1" id="KW-1133">Transmembrane helix</keyword>
<evidence type="ECO:0000256" key="1">
    <source>
        <dbReference type="SAM" id="Phobius"/>
    </source>
</evidence>
<evidence type="ECO:0000313" key="3">
    <source>
        <dbReference type="Proteomes" id="UP000003561"/>
    </source>
</evidence>
<keyword evidence="1" id="KW-0472">Membrane</keyword>
<evidence type="ECO:0000313" key="2">
    <source>
        <dbReference type="EMBL" id="EEG93473.1"/>
    </source>
</evidence>
<sequence length="52" mass="6093">MYRREVLKSLYRRGIILGCVMLETDRVYISYMAIAVILYAALLSIAKILNRR</sequence>
<reference evidence="2 3" key="2">
    <citation type="submission" date="2009-03" db="EMBL/GenBank/DDBJ databases">
        <title>Draft genome sequence of Roseburia inulinivorans (DSM 16841).</title>
        <authorList>
            <person name="Sudarsanam P."/>
            <person name="Ley R."/>
            <person name="Guruge J."/>
            <person name="Turnbaugh P.J."/>
            <person name="Mahowald M."/>
            <person name="Liep D."/>
            <person name="Gordon J."/>
        </authorList>
    </citation>
    <scope>NUCLEOTIDE SEQUENCE [LARGE SCALE GENOMIC DNA]</scope>
    <source>
        <strain evidence="2 3">DSM 16841</strain>
    </source>
</reference>
<dbReference type="AlphaFoldDB" id="C0FV93"/>
<name>C0FV93_9FIRM</name>
<organism evidence="2 3">
    <name type="scientific">Roseburia inulinivorans DSM 16841</name>
    <dbReference type="NCBI Taxonomy" id="622312"/>
    <lineage>
        <taxon>Bacteria</taxon>
        <taxon>Bacillati</taxon>
        <taxon>Bacillota</taxon>
        <taxon>Clostridia</taxon>
        <taxon>Lachnospirales</taxon>
        <taxon>Lachnospiraceae</taxon>
        <taxon>Roseburia</taxon>
    </lineage>
</organism>
<accession>C0FV93</accession>
<dbReference type="Proteomes" id="UP000003561">
    <property type="component" value="Unassembled WGS sequence"/>
</dbReference>
<feature type="transmembrane region" description="Helical" evidence="1">
    <location>
        <begin position="28"/>
        <end position="49"/>
    </location>
</feature>
<protein>
    <submittedName>
        <fullName evidence="2">Uncharacterized protein</fullName>
    </submittedName>
</protein>
<gene>
    <name evidence="2" type="ORF">ROSEINA2194_02666</name>
</gene>
<dbReference type="EMBL" id="ACFY01000099">
    <property type="protein sequence ID" value="EEG93473.1"/>
    <property type="molecule type" value="Genomic_DNA"/>
</dbReference>
<keyword evidence="1" id="KW-0812">Transmembrane</keyword>
<comment type="caution">
    <text evidence="2">The sequence shown here is derived from an EMBL/GenBank/DDBJ whole genome shotgun (WGS) entry which is preliminary data.</text>
</comment>
<proteinExistence type="predicted"/>